<keyword evidence="1" id="KW-0808">Transferase</keyword>
<dbReference type="CDD" id="cd16936">
    <property type="entry name" value="HATPase_RsbW-like"/>
    <property type="match status" value="1"/>
</dbReference>
<accession>A0ABX0ZH97</accession>
<dbReference type="Pfam" id="PF13581">
    <property type="entry name" value="HATPase_c_2"/>
    <property type="match status" value="1"/>
</dbReference>
<keyword evidence="1" id="KW-0723">Serine/threonine-protein kinase</keyword>
<proteinExistence type="predicted"/>
<keyword evidence="3" id="KW-0067">ATP-binding</keyword>
<dbReference type="SUPFAM" id="SSF55874">
    <property type="entry name" value="ATPase domain of HSP90 chaperone/DNA topoisomerase II/histidine kinase"/>
    <property type="match status" value="1"/>
</dbReference>
<evidence type="ECO:0000313" key="4">
    <source>
        <dbReference type="Proteomes" id="UP000734511"/>
    </source>
</evidence>
<protein>
    <submittedName>
        <fullName evidence="3">ATP-binding protein</fullName>
    </submittedName>
</protein>
<dbReference type="PANTHER" id="PTHR35526:SF3">
    <property type="entry name" value="ANTI-SIGMA-F FACTOR RSBW"/>
    <property type="match status" value="1"/>
</dbReference>
<comment type="caution">
    <text evidence="3">The sequence shown here is derived from an EMBL/GenBank/DDBJ whole genome shotgun (WGS) entry which is preliminary data.</text>
</comment>
<dbReference type="PANTHER" id="PTHR35526">
    <property type="entry name" value="ANTI-SIGMA-F FACTOR RSBW-RELATED"/>
    <property type="match status" value="1"/>
</dbReference>
<evidence type="ECO:0000313" key="3">
    <source>
        <dbReference type="EMBL" id="NJP42176.1"/>
    </source>
</evidence>
<dbReference type="EMBL" id="JAATEJ010000001">
    <property type="protein sequence ID" value="NJP42176.1"/>
    <property type="molecule type" value="Genomic_DNA"/>
</dbReference>
<dbReference type="InterPro" id="IPR036890">
    <property type="entry name" value="HATPase_C_sf"/>
</dbReference>
<evidence type="ECO:0000259" key="2">
    <source>
        <dbReference type="Pfam" id="PF13581"/>
    </source>
</evidence>
<organism evidence="3 4">
    <name type="scientific">Actinacidiphila epipremni</name>
    <dbReference type="NCBI Taxonomy" id="2053013"/>
    <lineage>
        <taxon>Bacteria</taxon>
        <taxon>Bacillati</taxon>
        <taxon>Actinomycetota</taxon>
        <taxon>Actinomycetes</taxon>
        <taxon>Kitasatosporales</taxon>
        <taxon>Streptomycetaceae</taxon>
        <taxon>Actinacidiphila</taxon>
    </lineage>
</organism>
<sequence>MPVSSIVSTTGHPDYSKTLPCVAESAEPARQLVRTALRAWGMEPLEDDGALVVTELVANAARHTRGRLIRVSVTCPVPGQVRIGAVDRSKVRPRRGNSDDLSESGRGLALVELLTVRWGTDLLPFGKRVWGVLNEEPAA</sequence>
<feature type="domain" description="Histidine kinase/HSP90-like ATPase" evidence="2">
    <location>
        <begin position="24"/>
        <end position="114"/>
    </location>
</feature>
<name>A0ABX0ZH97_9ACTN</name>
<dbReference type="Proteomes" id="UP000734511">
    <property type="component" value="Unassembled WGS sequence"/>
</dbReference>
<dbReference type="Gene3D" id="3.30.565.10">
    <property type="entry name" value="Histidine kinase-like ATPase, C-terminal domain"/>
    <property type="match status" value="1"/>
</dbReference>
<reference evidence="3 4" key="1">
    <citation type="submission" date="2020-03" db="EMBL/GenBank/DDBJ databases">
        <title>WGS of actinomycetes isolated from Thailand.</title>
        <authorList>
            <person name="Thawai C."/>
        </authorList>
    </citation>
    <scope>NUCLEOTIDE SEQUENCE [LARGE SCALE GENOMIC DNA]</scope>
    <source>
        <strain evidence="3 4">PRB2-1</strain>
    </source>
</reference>
<keyword evidence="1" id="KW-0418">Kinase</keyword>
<dbReference type="InterPro" id="IPR003594">
    <property type="entry name" value="HATPase_dom"/>
</dbReference>
<evidence type="ECO:0000256" key="1">
    <source>
        <dbReference type="ARBA" id="ARBA00022527"/>
    </source>
</evidence>
<keyword evidence="3" id="KW-0547">Nucleotide-binding</keyword>
<gene>
    <name evidence="3" type="ORF">HCN08_01895</name>
</gene>
<keyword evidence="4" id="KW-1185">Reference proteome</keyword>
<dbReference type="InterPro" id="IPR050267">
    <property type="entry name" value="Anti-sigma-factor_SerPK"/>
</dbReference>
<dbReference type="GO" id="GO:0005524">
    <property type="term" value="F:ATP binding"/>
    <property type="evidence" value="ECO:0007669"/>
    <property type="project" value="UniProtKB-KW"/>
</dbReference>